<keyword evidence="2" id="KW-0472">Membrane</keyword>
<feature type="compositionally biased region" description="Basic and acidic residues" evidence="1">
    <location>
        <begin position="79"/>
        <end position="92"/>
    </location>
</feature>
<feature type="transmembrane region" description="Helical" evidence="2">
    <location>
        <begin position="1080"/>
        <end position="1105"/>
    </location>
</feature>
<dbReference type="Proteomes" id="UP000002630">
    <property type="component" value="Unassembled WGS sequence"/>
</dbReference>
<dbReference type="InParanoid" id="D8LIK9"/>
<feature type="compositionally biased region" description="Gly residues" evidence="1">
    <location>
        <begin position="191"/>
        <end position="202"/>
    </location>
</feature>
<feature type="compositionally biased region" description="Gly residues" evidence="1">
    <location>
        <begin position="943"/>
        <end position="957"/>
    </location>
</feature>
<keyword evidence="4" id="KW-1185">Reference proteome</keyword>
<feature type="compositionally biased region" description="Polar residues" evidence="1">
    <location>
        <begin position="997"/>
        <end position="1007"/>
    </location>
</feature>
<keyword evidence="2" id="KW-0812">Transmembrane</keyword>
<feature type="compositionally biased region" description="Basic and acidic residues" evidence="1">
    <location>
        <begin position="57"/>
        <end position="72"/>
    </location>
</feature>
<feature type="transmembrane region" description="Helical" evidence="2">
    <location>
        <begin position="1329"/>
        <end position="1350"/>
    </location>
</feature>
<proteinExistence type="predicted"/>
<dbReference type="EMBL" id="FN649760">
    <property type="protein sequence ID" value="CBN80048.1"/>
    <property type="molecule type" value="Genomic_DNA"/>
</dbReference>
<feature type="region of interest" description="Disordered" evidence="1">
    <location>
        <begin position="1"/>
        <end position="36"/>
    </location>
</feature>
<feature type="region of interest" description="Disordered" evidence="1">
    <location>
        <begin position="411"/>
        <end position="432"/>
    </location>
</feature>
<feature type="transmembrane region" description="Helical" evidence="2">
    <location>
        <begin position="1300"/>
        <end position="1317"/>
    </location>
</feature>
<sequence length="1525" mass="155252">MELPGVLVRTPCDTAEPPRRNLHGDRRERYRPEGGRECYRCSPLQGDAAVAAEDDGGERLVRVHDLPPGEKRKEKKNKLRADGERGGRRREGGSSVRGTATAVAPPEGGAVELTAGEAGPVKRGGGGAAGIGAALLGAVLSGLAALAAGGAGDDDALSESVFLGVGGAGSGDGGDFEAAVHGDAAGGGLIRGSGGGGGGAVYGSGRSAAARKRREMDPANRRETGDEPRSAVTGRKGLAFGGAGDADGPGARPPSTEPPGGGASGTAGSVPDAGNEWDAHTTAMTFPELGGGVPAVARRLQADTTDAPAPTPDASVPSTPAPMTDPTPAPVTPPTEAPVTAEPITTPPVTTPPVAATPVPATVTPTTVTQAPVTAEPITTPPVTTPPVATTPAPATVTPTTVTQAPVTAEPITTPPVTTPPVATTPAPATVTPTTVTQAPVTAEPITTPPVTTPPVATTPAPATVTPTAVTLPPVTGAPMIPPSTAPATETPAPAPAEVVTISPTASTPPPTTTPPAISTPHPSVDTLPPAVGTPGPTESVRSIGSAAPAATVEPSATADPLPGIGTPEPSVTGTAGGGTSVAPALLTWNRYRPQRYSPLPAGETHSPGTTVSPVDVEPLPTPTLSPLPAGETHSPGTTVSPVDVELLPTPTLSPLPAGETHSPGATVSPVNVEPLPTPTLSPLPAGETHSPGATVSPVAVEPLPTPTLSPLPAGETHSPGATVSPVAVEPLPTPTLSPLPAGETHSPGATVSPVAVEPLPTPTLSPLAAGETHSPATTLAPASPIAQDPLQTSSTLSPLAAGETHSPATTLAPANPIAQDPVPTSTLPPLPAGETHSPATTVAPASPIAQDPLQTSSTLSPLAAGETHSPATTLAPVAGGTPGVNTTEPVGTPSPDATGGPAEPTPLVAASTTTGATTTTATGATTTATGTGATSGATTGAGTTGGTGGTTGGTGGTTIVDNAGVRQATGNANTGQSGGGGGGTEATSTAQETATDAVSTDPGTVSSRSPSATLGLLMIFQIQFLSSLRLLEANITAPFRRMLDQLKWLNLHFDVDFVGFAGCDDEDSFTWTEDDNGMWAFNTFAVFGFMALLILCHILLLSYIEASWLSQAQLGVDILPPRGAGFPALRLPGSVNLRGSHDQQRLLASGGAGGVCAVLPSVRHGLVRRMVRRKFIFPIFLMFYVGRIVWSRVKPQEGPVTFTKGLAPEEGRKRCWCVSLCRGFRDGWRNGHSIFEWADKGAWVSLKDEKVDLESRKFRIGFEPLFVDFTKEGAVYIIFLLFKWFALGIIAGLVTNGTVQTASLAVIYLVDIALLCKLRPFSNSVVQWVETVLVTADALTLGMMVWASVLDPDMDADKRKLDGIYAGCMLIQTLGIFLLTIPIYADTFIVIFFQIRHKASKLWRGERTPREQKSDIKGSWGESCGIFCVLVRENFIGCVKESVHGPRRKPRSSFTLAVSDRLPGIKEEEKRDPEAAEGIIGRKPVRTSKFPIVKHGRGGSGDVETGALVAFVTRLRASRLSFCL</sequence>
<evidence type="ECO:0000256" key="2">
    <source>
        <dbReference type="SAM" id="Phobius"/>
    </source>
</evidence>
<gene>
    <name evidence="3" type="ORF">Esi_0022_0173</name>
</gene>
<accession>D8LIK9</accession>
<feature type="transmembrane region" description="Helical" evidence="2">
    <location>
        <begin position="1275"/>
        <end position="1294"/>
    </location>
</feature>
<protein>
    <submittedName>
        <fullName evidence="3">Beta strand repeat-containing protein</fullName>
    </submittedName>
</protein>
<feature type="compositionally biased region" description="Low complexity" evidence="1">
    <location>
        <begin position="910"/>
        <end position="942"/>
    </location>
</feature>
<keyword evidence="2" id="KW-1133">Transmembrane helix</keyword>
<organism evidence="3 4">
    <name type="scientific">Ectocarpus siliculosus</name>
    <name type="common">Brown alga</name>
    <name type="synonym">Conferva siliculosa</name>
    <dbReference type="NCBI Taxonomy" id="2880"/>
    <lineage>
        <taxon>Eukaryota</taxon>
        <taxon>Sar</taxon>
        <taxon>Stramenopiles</taxon>
        <taxon>Ochrophyta</taxon>
        <taxon>PX clade</taxon>
        <taxon>Phaeophyceae</taxon>
        <taxon>Ectocarpales</taxon>
        <taxon>Ectocarpaceae</taxon>
        <taxon>Ectocarpus</taxon>
    </lineage>
</organism>
<feature type="region of interest" description="Disordered" evidence="1">
    <location>
        <begin position="597"/>
        <end position="1007"/>
    </location>
</feature>
<feature type="compositionally biased region" description="Low complexity" evidence="1">
    <location>
        <begin position="986"/>
        <end position="996"/>
    </location>
</feature>
<dbReference type="PRINTS" id="PR01217">
    <property type="entry name" value="PRICHEXTENSN"/>
</dbReference>
<feature type="compositionally biased region" description="Pro residues" evidence="1">
    <location>
        <begin position="319"/>
        <end position="336"/>
    </location>
</feature>
<evidence type="ECO:0000313" key="4">
    <source>
        <dbReference type="Proteomes" id="UP000002630"/>
    </source>
</evidence>
<feature type="region of interest" description="Disordered" evidence="1">
    <location>
        <begin position="305"/>
        <end position="351"/>
    </location>
</feature>
<feature type="compositionally biased region" description="Low complexity" evidence="1">
    <location>
        <begin position="305"/>
        <end position="318"/>
    </location>
</feature>
<feature type="region of interest" description="Disordered" evidence="1">
    <location>
        <begin position="191"/>
        <end position="277"/>
    </location>
</feature>
<name>D8LIK9_ECTSI</name>
<feature type="transmembrane region" description="Helical" evidence="2">
    <location>
        <begin position="1370"/>
        <end position="1394"/>
    </location>
</feature>
<dbReference type="OrthoDB" id="7483445at2759"/>
<feature type="region of interest" description="Disordered" evidence="1">
    <location>
        <begin position="503"/>
        <end position="563"/>
    </location>
</feature>
<feature type="compositionally biased region" description="Basic and acidic residues" evidence="1">
    <location>
        <begin position="16"/>
        <end position="36"/>
    </location>
</feature>
<evidence type="ECO:0000256" key="1">
    <source>
        <dbReference type="SAM" id="MobiDB-lite"/>
    </source>
</evidence>
<feature type="region of interest" description="Disordered" evidence="1">
    <location>
        <begin position="376"/>
        <end position="398"/>
    </location>
</feature>
<feature type="region of interest" description="Disordered" evidence="1">
    <location>
        <begin position="51"/>
        <end position="111"/>
    </location>
</feature>
<reference evidence="3 4" key="1">
    <citation type="journal article" date="2010" name="Nature">
        <title>The Ectocarpus genome and the independent evolution of multicellularity in brown algae.</title>
        <authorList>
            <person name="Cock J.M."/>
            <person name="Sterck L."/>
            <person name="Rouze P."/>
            <person name="Scornet D."/>
            <person name="Allen A.E."/>
            <person name="Amoutzias G."/>
            <person name="Anthouard V."/>
            <person name="Artiguenave F."/>
            <person name="Aury J.M."/>
            <person name="Badger J.H."/>
            <person name="Beszteri B."/>
            <person name="Billiau K."/>
            <person name="Bonnet E."/>
            <person name="Bothwell J.H."/>
            <person name="Bowler C."/>
            <person name="Boyen C."/>
            <person name="Brownlee C."/>
            <person name="Carrano C.J."/>
            <person name="Charrier B."/>
            <person name="Cho G.Y."/>
            <person name="Coelho S.M."/>
            <person name="Collen J."/>
            <person name="Corre E."/>
            <person name="Da Silva C."/>
            <person name="Delage L."/>
            <person name="Delaroque N."/>
            <person name="Dittami S.M."/>
            <person name="Doulbeau S."/>
            <person name="Elias M."/>
            <person name="Farnham G."/>
            <person name="Gachon C.M."/>
            <person name="Gschloessl B."/>
            <person name="Heesch S."/>
            <person name="Jabbari K."/>
            <person name="Jubin C."/>
            <person name="Kawai H."/>
            <person name="Kimura K."/>
            <person name="Kloareg B."/>
            <person name="Kupper F.C."/>
            <person name="Lang D."/>
            <person name="Le Bail A."/>
            <person name="Leblanc C."/>
            <person name="Lerouge P."/>
            <person name="Lohr M."/>
            <person name="Lopez P.J."/>
            <person name="Martens C."/>
            <person name="Maumus F."/>
            <person name="Michel G."/>
            <person name="Miranda-Saavedra D."/>
            <person name="Morales J."/>
            <person name="Moreau H."/>
            <person name="Motomura T."/>
            <person name="Nagasato C."/>
            <person name="Napoli C.A."/>
            <person name="Nelson D.R."/>
            <person name="Nyvall-Collen P."/>
            <person name="Peters A.F."/>
            <person name="Pommier C."/>
            <person name="Potin P."/>
            <person name="Poulain J."/>
            <person name="Quesneville H."/>
            <person name="Read B."/>
            <person name="Rensing S.A."/>
            <person name="Ritter A."/>
            <person name="Rousvoal S."/>
            <person name="Samanta M."/>
            <person name="Samson G."/>
            <person name="Schroeder D.C."/>
            <person name="Segurens B."/>
            <person name="Strittmatter M."/>
            <person name="Tonon T."/>
            <person name="Tregear J.W."/>
            <person name="Valentin K."/>
            <person name="von Dassow P."/>
            <person name="Yamagishi T."/>
            <person name="Van de Peer Y."/>
            <person name="Wincker P."/>
        </authorList>
    </citation>
    <scope>NUCLEOTIDE SEQUENCE [LARGE SCALE GENOMIC DNA]</scope>
    <source>
        <strain evidence="4">Ec32 / CCAP1310/4</strain>
    </source>
</reference>
<evidence type="ECO:0000313" key="3">
    <source>
        <dbReference type="EMBL" id="CBN80048.1"/>
    </source>
</evidence>
<feature type="compositionally biased region" description="Low complexity" evidence="1">
    <location>
        <begin position="647"/>
        <end position="657"/>
    </location>
</feature>
<dbReference type="eggNOG" id="KOG3544">
    <property type="taxonomic scope" value="Eukaryota"/>
</dbReference>
<feature type="compositionally biased region" description="Low complexity" evidence="1">
    <location>
        <begin position="386"/>
        <end position="398"/>
    </location>
</feature>
<feature type="compositionally biased region" description="Low complexity" evidence="1">
    <location>
        <begin position="420"/>
        <end position="432"/>
    </location>
</feature>
<feature type="compositionally biased region" description="Basic and acidic residues" evidence="1">
    <location>
        <begin position="214"/>
        <end position="229"/>
    </location>
</feature>